<keyword evidence="5" id="KW-0677">Repeat</keyword>
<dbReference type="PANTHER" id="PTHR12114">
    <property type="entry name" value="PARVIN"/>
    <property type="match status" value="1"/>
</dbReference>
<dbReference type="GO" id="GO:0015629">
    <property type="term" value="C:actin cytoskeleton"/>
    <property type="evidence" value="ECO:0007669"/>
    <property type="project" value="TreeGrafter"/>
</dbReference>
<evidence type="ECO:0000256" key="1">
    <source>
        <dbReference type="ARBA" id="ARBA00004216"/>
    </source>
</evidence>
<sequence>MASSPQKSPSSPKSPTPKSPSSRKKDDSFLGKLGGTLARRKKAKEVSELQEEGINAINLPLSPSHYELDPEDTMLEENEVRTMVDPNSKNDRKLQELMKVLIDWINDVLVGERIIVKDLAEDLYDGQVLQKLFEKLEGEKLNVAEVTQSEIAQKQKLQTVLERINDSLKLSTRNIRWNVDSVHAKSIVAILHLLVALSQHFRAPIRLPDHVSIQVVVVQKREGILQSRQIQEEITGNTEAFSGRHERDAFDTLFDHAPDKLNVVKKVMGLVTCLPILLLQFADGVYLVLLMGLLEGYFVPLYNFFLTPENFDQKVHNVSFSFELMQDGGLEKPKPRPEDIVNCDLKSTLRVLYNLFTRYRNVD</sequence>
<evidence type="ECO:0000256" key="3">
    <source>
        <dbReference type="ARBA" id="ARBA00005666"/>
    </source>
</evidence>
<dbReference type="GO" id="GO:0060271">
    <property type="term" value="P:cilium assembly"/>
    <property type="evidence" value="ECO:0007669"/>
    <property type="project" value="TreeGrafter"/>
</dbReference>
<accession>A0A7N9AT17</accession>
<evidence type="ECO:0000256" key="4">
    <source>
        <dbReference type="ARBA" id="ARBA00022490"/>
    </source>
</evidence>
<feature type="domain" description="Calponin-homology (CH)" evidence="10">
    <location>
        <begin position="243"/>
        <end position="360"/>
    </location>
</feature>
<dbReference type="GO" id="GO:0030036">
    <property type="term" value="P:actin cytoskeleton organization"/>
    <property type="evidence" value="ECO:0007669"/>
    <property type="project" value="InterPro"/>
</dbReference>
<name>A0A7N9AT17_9TELE</name>
<reference evidence="11" key="2">
    <citation type="submission" date="2025-09" db="UniProtKB">
        <authorList>
            <consortium name="Ensembl"/>
        </authorList>
    </citation>
    <scope>IDENTIFICATION</scope>
</reference>
<evidence type="ECO:0000256" key="2">
    <source>
        <dbReference type="ARBA" id="ARBA00004245"/>
    </source>
</evidence>
<dbReference type="InterPro" id="IPR028433">
    <property type="entry name" value="Parvin"/>
</dbReference>
<dbReference type="PROSITE" id="PS50021">
    <property type="entry name" value="CH"/>
    <property type="match status" value="2"/>
</dbReference>
<dbReference type="Gene3D" id="1.10.418.10">
    <property type="entry name" value="Calponin-like domain"/>
    <property type="match status" value="2"/>
</dbReference>
<dbReference type="Ensembl" id="ENSMAMT00000069268.1">
    <property type="protein sequence ID" value="ENSMAMP00000060174.1"/>
    <property type="gene ID" value="ENSMAMG00000014548.2"/>
</dbReference>
<keyword evidence="7" id="KW-0009">Actin-binding</keyword>
<dbReference type="Pfam" id="PF00307">
    <property type="entry name" value="CH"/>
    <property type="match status" value="2"/>
</dbReference>
<protein>
    <submittedName>
        <fullName evidence="11">Parvin, alpha a</fullName>
    </submittedName>
</protein>
<keyword evidence="6" id="KW-0130">Cell adhesion</keyword>
<keyword evidence="12" id="KW-1185">Reference proteome</keyword>
<feature type="region of interest" description="Disordered" evidence="9">
    <location>
        <begin position="1"/>
        <end position="44"/>
    </location>
</feature>
<dbReference type="SUPFAM" id="SSF47576">
    <property type="entry name" value="Calponin-homology domain, CH-domain"/>
    <property type="match status" value="1"/>
</dbReference>
<dbReference type="GO" id="GO:0005925">
    <property type="term" value="C:focal adhesion"/>
    <property type="evidence" value="ECO:0007669"/>
    <property type="project" value="TreeGrafter"/>
</dbReference>
<keyword evidence="4" id="KW-0963">Cytoplasm</keyword>
<dbReference type="GO" id="GO:0071963">
    <property type="term" value="P:establishment or maintenance of cell polarity regulating cell shape"/>
    <property type="evidence" value="ECO:0007669"/>
    <property type="project" value="TreeGrafter"/>
</dbReference>
<dbReference type="InterPro" id="IPR001715">
    <property type="entry name" value="CH_dom"/>
</dbReference>
<evidence type="ECO:0000256" key="6">
    <source>
        <dbReference type="ARBA" id="ARBA00022889"/>
    </source>
</evidence>
<dbReference type="Proteomes" id="UP000261640">
    <property type="component" value="Unplaced"/>
</dbReference>
<feature type="compositionally biased region" description="Low complexity" evidence="9">
    <location>
        <begin position="1"/>
        <end position="11"/>
    </location>
</feature>
<dbReference type="GO" id="GO:0030018">
    <property type="term" value="C:Z disc"/>
    <property type="evidence" value="ECO:0007669"/>
    <property type="project" value="UniProtKB-SubCell"/>
</dbReference>
<proteinExistence type="inferred from homology"/>
<dbReference type="InterPro" id="IPR036872">
    <property type="entry name" value="CH_dom_sf"/>
</dbReference>
<dbReference type="AlphaFoldDB" id="A0A7N9AT17"/>
<comment type="similarity">
    <text evidence="3">Belongs to the parvin family.</text>
</comment>
<dbReference type="GO" id="GO:0003779">
    <property type="term" value="F:actin binding"/>
    <property type="evidence" value="ECO:0007669"/>
    <property type="project" value="UniProtKB-KW"/>
</dbReference>
<organism evidence="11 12">
    <name type="scientific">Mastacembelus armatus</name>
    <name type="common">zig-zag eel</name>
    <dbReference type="NCBI Taxonomy" id="205130"/>
    <lineage>
        <taxon>Eukaryota</taxon>
        <taxon>Metazoa</taxon>
        <taxon>Chordata</taxon>
        <taxon>Craniata</taxon>
        <taxon>Vertebrata</taxon>
        <taxon>Euteleostomi</taxon>
        <taxon>Actinopterygii</taxon>
        <taxon>Neopterygii</taxon>
        <taxon>Teleostei</taxon>
        <taxon>Neoteleostei</taxon>
        <taxon>Acanthomorphata</taxon>
        <taxon>Anabantaria</taxon>
        <taxon>Synbranchiformes</taxon>
        <taxon>Mastacembelidae</taxon>
        <taxon>Mastacembelus</taxon>
    </lineage>
</organism>
<evidence type="ECO:0000256" key="5">
    <source>
        <dbReference type="ARBA" id="ARBA00022737"/>
    </source>
</evidence>
<evidence type="ECO:0000256" key="9">
    <source>
        <dbReference type="SAM" id="MobiDB-lite"/>
    </source>
</evidence>
<dbReference type="FunFam" id="1.10.418.10:FF:000011">
    <property type="entry name" value="Parvin, beta"/>
    <property type="match status" value="1"/>
</dbReference>
<comment type="subcellular location">
    <subcellularLocation>
        <location evidence="2">Cytoplasm</location>
        <location evidence="2">Cytoskeleton</location>
    </subcellularLocation>
    <subcellularLocation>
        <location evidence="1">Cytoplasm</location>
        <location evidence="1">Myofibril</location>
        <location evidence="1">Sarcomere</location>
        <location evidence="1">Z line</location>
    </subcellularLocation>
</comment>
<dbReference type="GeneTree" id="ENSGT00950000183194"/>
<reference evidence="11" key="1">
    <citation type="submission" date="2025-08" db="UniProtKB">
        <authorList>
            <consortium name="Ensembl"/>
        </authorList>
    </citation>
    <scope>IDENTIFICATION</scope>
</reference>
<keyword evidence="8" id="KW-0206">Cytoskeleton</keyword>
<evidence type="ECO:0000256" key="8">
    <source>
        <dbReference type="ARBA" id="ARBA00023212"/>
    </source>
</evidence>
<dbReference type="PANTHER" id="PTHR12114:SF6">
    <property type="entry name" value="ALPHA-PARVIN"/>
    <property type="match status" value="1"/>
</dbReference>
<evidence type="ECO:0000256" key="7">
    <source>
        <dbReference type="ARBA" id="ARBA00023203"/>
    </source>
</evidence>
<evidence type="ECO:0000313" key="12">
    <source>
        <dbReference type="Proteomes" id="UP000261640"/>
    </source>
</evidence>
<evidence type="ECO:0000313" key="11">
    <source>
        <dbReference type="Ensembl" id="ENSMAMP00000060174.1"/>
    </source>
</evidence>
<dbReference type="GO" id="GO:0034446">
    <property type="term" value="P:substrate adhesion-dependent cell spreading"/>
    <property type="evidence" value="ECO:0007669"/>
    <property type="project" value="TreeGrafter"/>
</dbReference>
<dbReference type="PIRSF" id="PIRSF039131">
    <property type="entry name" value="Parvin"/>
    <property type="match status" value="1"/>
</dbReference>
<feature type="domain" description="Calponin-homology (CH)" evidence="10">
    <location>
        <begin position="95"/>
        <end position="202"/>
    </location>
</feature>
<dbReference type="FunFam" id="1.10.418.10:FF:000015">
    <property type="entry name" value="Parvin beta"/>
    <property type="match status" value="1"/>
</dbReference>
<evidence type="ECO:0000259" key="10">
    <source>
        <dbReference type="PROSITE" id="PS50021"/>
    </source>
</evidence>